<evidence type="ECO:0000256" key="8">
    <source>
        <dbReference type="PROSITE-ProRule" id="PRU00221"/>
    </source>
</evidence>
<dbReference type="SMART" id="SM00320">
    <property type="entry name" value="WD40"/>
    <property type="match status" value="6"/>
</dbReference>
<evidence type="ECO:0000256" key="7">
    <source>
        <dbReference type="ARBA" id="ARBA00023242"/>
    </source>
</evidence>
<dbReference type="InterPro" id="IPR015871">
    <property type="entry name" value="TFIIA_gsu_C"/>
</dbReference>
<dbReference type="FunFam" id="1.10.287.190:FF:000001">
    <property type="entry name" value="Transcription initiation factor IIA subunit 2"/>
    <property type="match status" value="2"/>
</dbReference>
<evidence type="ECO:0000256" key="5">
    <source>
        <dbReference type="ARBA" id="ARBA00023015"/>
    </source>
</evidence>
<evidence type="ECO:0000313" key="12">
    <source>
        <dbReference type="Proteomes" id="UP000271162"/>
    </source>
</evidence>
<dbReference type="InterPro" id="IPR019775">
    <property type="entry name" value="WD40_repeat_CS"/>
</dbReference>
<sequence length="552" mass="61194">MKIDHDDSVTHVGFNNSQTLLATGDMSGKIIVTQLSDLSTRAKLSDCNDLEWMCWHTTSDIIFAGDKDGIVWMWLIGPAGVAQSKVYSGNGLSCTEGQLLPDGKRLLAGYADGSIRLWNLKDGTFHTFAVSSAVTAIHHHVSQPIAAVGTEDGSVFIINTGHADRITLALKLDSLSGPKSVEEDADAALESCVECVQFAAFNSWLAVGRNDGTLCIYETALATPRSIFRAPSPQHCKCVRYYEGSIRRMFQAIVRTLWCMEDNTPFLCSGSVDGTVRILDARDGSLHKELGNGGDEILDMLILGSNPLRIMTAGAGGMTYYQMYRNTTLGEALQKTLDDLVHEQMIPPQLAVKVLAIYDKAINKALAQKAKNKMYFKARYPLLADKLRAYRHCDNVWTFLMERVDFRDSIRVARVKFVACDGSANTLDHSNQRGEVMAYMMYRETTLGSALSRTLDEFVEEGLITRPLAMKVLTTFDKNINKALAYRVKNKVQFKADKLVTYRYCDNVWTFVINGVEFRDVHRSIDRTVDRVKIVACDGRSPGLAGTTTGPM</sequence>
<keyword evidence="7" id="KW-0539">Nucleus</keyword>
<evidence type="ECO:0000313" key="11">
    <source>
        <dbReference type="EMBL" id="VDL70019.1"/>
    </source>
</evidence>
<name>A0A158QX90_NIPBR</name>
<feature type="domain" description="Transcription initiation factor IIA gamma subunit C-terminal" evidence="10">
    <location>
        <begin position="386"/>
        <end position="422"/>
    </location>
</feature>
<feature type="domain" description="Transcription initiation factor IIA gamma subunit N-terminal" evidence="9">
    <location>
        <begin position="439"/>
        <end position="484"/>
    </location>
</feature>
<dbReference type="Pfam" id="PF02268">
    <property type="entry name" value="TFIIA_gamma_N"/>
    <property type="match status" value="2"/>
</dbReference>
<evidence type="ECO:0000256" key="1">
    <source>
        <dbReference type="ARBA" id="ARBA00004123"/>
    </source>
</evidence>
<accession>A0A158QX90</accession>
<keyword evidence="4" id="KW-0677">Repeat</keyword>
<dbReference type="AlphaFoldDB" id="A0A158QX90"/>
<feature type="repeat" description="WD" evidence="8">
    <location>
        <begin position="101"/>
        <end position="128"/>
    </location>
</feature>
<dbReference type="InterPro" id="IPR009088">
    <property type="entry name" value="TFIIA_b-brl"/>
</dbReference>
<evidence type="ECO:0000256" key="4">
    <source>
        <dbReference type="ARBA" id="ARBA00022737"/>
    </source>
</evidence>
<dbReference type="PROSITE" id="PS00678">
    <property type="entry name" value="WD_REPEATS_1"/>
    <property type="match status" value="1"/>
</dbReference>
<keyword evidence="6" id="KW-0804">Transcription</keyword>
<dbReference type="Pfam" id="PF02751">
    <property type="entry name" value="TFIIA_gamma_C"/>
    <property type="match status" value="2"/>
</dbReference>
<evidence type="ECO:0000256" key="3">
    <source>
        <dbReference type="ARBA" id="ARBA00022574"/>
    </source>
</evidence>
<dbReference type="SUPFAM" id="SSF50978">
    <property type="entry name" value="WD40 repeat-like"/>
    <property type="match status" value="1"/>
</dbReference>
<keyword evidence="3 8" id="KW-0853">WD repeat</keyword>
<evidence type="ECO:0000259" key="10">
    <source>
        <dbReference type="Pfam" id="PF02751"/>
    </source>
</evidence>
<keyword evidence="5" id="KW-0805">Transcription regulation</keyword>
<dbReference type="STRING" id="27835.A0A158QX90"/>
<dbReference type="PANTHER" id="PTHR10966">
    <property type="entry name" value="TRANSCRIPTION INITIATION FACTOR IIA SUBUNIT 2"/>
    <property type="match status" value="1"/>
</dbReference>
<dbReference type="InterPro" id="IPR009083">
    <property type="entry name" value="TFIIA_a-hlx"/>
</dbReference>
<evidence type="ECO:0000256" key="2">
    <source>
        <dbReference type="ARBA" id="ARBA00007675"/>
    </source>
</evidence>
<evidence type="ECO:0000313" key="13">
    <source>
        <dbReference type="WBParaSite" id="NBR_0000642901-mRNA-1"/>
    </source>
</evidence>
<dbReference type="InterPro" id="IPR015943">
    <property type="entry name" value="WD40/YVTN_repeat-like_dom_sf"/>
</dbReference>
<feature type="domain" description="Transcription initiation factor IIA gamma subunit C-terminal" evidence="10">
    <location>
        <begin position="497"/>
        <end position="539"/>
    </location>
</feature>
<dbReference type="Gene3D" id="1.10.287.190">
    <property type="entry name" value="Transcription factor IIA gamma subunit, alpha-helical domain"/>
    <property type="match status" value="2"/>
</dbReference>
<feature type="domain" description="Transcription initiation factor IIA gamma subunit N-terminal" evidence="9">
    <location>
        <begin position="320"/>
        <end position="366"/>
    </location>
</feature>
<dbReference type="CDD" id="cd10014">
    <property type="entry name" value="TFIIA_gamma_C"/>
    <property type="match status" value="2"/>
</dbReference>
<dbReference type="Gene3D" id="2.130.10.10">
    <property type="entry name" value="YVTN repeat-like/Quinoprotein amine dehydrogenase"/>
    <property type="match status" value="1"/>
</dbReference>
<dbReference type="Pfam" id="PF00400">
    <property type="entry name" value="WD40"/>
    <property type="match status" value="4"/>
</dbReference>
<evidence type="ECO:0000259" key="9">
    <source>
        <dbReference type="Pfam" id="PF02268"/>
    </source>
</evidence>
<dbReference type="GO" id="GO:0005672">
    <property type="term" value="C:transcription factor TFIIA complex"/>
    <property type="evidence" value="ECO:0007669"/>
    <property type="project" value="InterPro"/>
</dbReference>
<dbReference type="PROSITE" id="PS50082">
    <property type="entry name" value="WD_REPEATS_2"/>
    <property type="match status" value="1"/>
</dbReference>
<dbReference type="InterPro" id="IPR003194">
    <property type="entry name" value="TFIIA_gsu"/>
</dbReference>
<dbReference type="SUPFAM" id="SSF50784">
    <property type="entry name" value="Transcription factor IIA (TFIIA), beta-barrel domain"/>
    <property type="match status" value="2"/>
</dbReference>
<dbReference type="InterPro" id="IPR001680">
    <property type="entry name" value="WD40_rpt"/>
</dbReference>
<dbReference type="WBParaSite" id="NBR_0000642901-mRNA-1">
    <property type="protein sequence ID" value="NBR_0000642901-mRNA-1"/>
    <property type="gene ID" value="NBR_0000642901"/>
</dbReference>
<dbReference type="SUPFAM" id="SSF47396">
    <property type="entry name" value="Transcription factor IIA (TFIIA), alpha-helical domain"/>
    <property type="match status" value="2"/>
</dbReference>
<comment type="subcellular location">
    <subcellularLocation>
        <location evidence="1">Nucleus</location>
    </subcellularLocation>
</comment>
<comment type="similarity">
    <text evidence="2">Belongs to the TFIIA subunit 2 family.</text>
</comment>
<protein>
    <submittedName>
        <fullName evidence="13">WD_REPEATS_REGION domain-containing protein</fullName>
    </submittedName>
</protein>
<keyword evidence="12" id="KW-1185">Reference proteome</keyword>
<dbReference type="InterPro" id="IPR036322">
    <property type="entry name" value="WD40_repeat_dom_sf"/>
</dbReference>
<reference evidence="11 12" key="2">
    <citation type="submission" date="2018-11" db="EMBL/GenBank/DDBJ databases">
        <authorList>
            <consortium name="Pathogen Informatics"/>
        </authorList>
    </citation>
    <scope>NUCLEOTIDE SEQUENCE [LARGE SCALE GENOMIC DNA]</scope>
</reference>
<dbReference type="EMBL" id="UYSL01019800">
    <property type="protein sequence ID" value="VDL70019.1"/>
    <property type="molecule type" value="Genomic_DNA"/>
</dbReference>
<evidence type="ECO:0000256" key="6">
    <source>
        <dbReference type="ARBA" id="ARBA00023163"/>
    </source>
</evidence>
<organism evidence="13">
    <name type="scientific">Nippostrongylus brasiliensis</name>
    <name type="common">Rat hookworm</name>
    <dbReference type="NCBI Taxonomy" id="27835"/>
    <lineage>
        <taxon>Eukaryota</taxon>
        <taxon>Metazoa</taxon>
        <taxon>Ecdysozoa</taxon>
        <taxon>Nematoda</taxon>
        <taxon>Chromadorea</taxon>
        <taxon>Rhabditida</taxon>
        <taxon>Rhabditina</taxon>
        <taxon>Rhabditomorpha</taxon>
        <taxon>Strongyloidea</taxon>
        <taxon>Heligmosomidae</taxon>
        <taxon>Nippostrongylus</taxon>
    </lineage>
</organism>
<reference evidence="13" key="1">
    <citation type="submission" date="2016-04" db="UniProtKB">
        <authorList>
            <consortium name="WormBaseParasite"/>
        </authorList>
    </citation>
    <scope>IDENTIFICATION</scope>
</reference>
<proteinExistence type="inferred from homology"/>
<dbReference type="InterPro" id="IPR015872">
    <property type="entry name" value="TFIIA_gsu_N"/>
</dbReference>
<dbReference type="CDD" id="cd10145">
    <property type="entry name" value="TFIIA_gamma_N"/>
    <property type="match status" value="2"/>
</dbReference>
<dbReference type="Gene3D" id="2.30.18.10">
    <property type="entry name" value="Transcription factor IIA (TFIIA), beta-barrel domain"/>
    <property type="match status" value="2"/>
</dbReference>
<dbReference type="GO" id="GO:0006367">
    <property type="term" value="P:transcription initiation at RNA polymerase II promoter"/>
    <property type="evidence" value="ECO:0007669"/>
    <property type="project" value="InterPro"/>
</dbReference>
<dbReference type="OMA" id="FSIDDCE"/>
<gene>
    <name evidence="11" type="ORF">NBR_LOCUS6430</name>
</gene>
<dbReference type="FunFam" id="2.30.18.10:FF:000001">
    <property type="entry name" value="Transcription initiation factor IIA subunit 2"/>
    <property type="match status" value="1"/>
</dbReference>
<dbReference type="Proteomes" id="UP000271162">
    <property type="component" value="Unassembled WGS sequence"/>
</dbReference>